<dbReference type="Proteomes" id="UP000324222">
    <property type="component" value="Unassembled WGS sequence"/>
</dbReference>
<dbReference type="EMBL" id="VSRR010077261">
    <property type="protein sequence ID" value="MPC88269.1"/>
    <property type="molecule type" value="Genomic_DNA"/>
</dbReference>
<dbReference type="Gene3D" id="3.40.50.1110">
    <property type="entry name" value="SGNH hydrolase"/>
    <property type="match status" value="1"/>
</dbReference>
<dbReference type="AlphaFoldDB" id="A0A5B7J113"/>
<evidence type="ECO:0008006" key="3">
    <source>
        <dbReference type="Google" id="ProtNLM"/>
    </source>
</evidence>
<sequence>MVKWLAEKKGNVSFLDFDGILDQDRFFSRDGVHLNQDGNQKMGRRLAEWMRARQVCCMVTA</sequence>
<keyword evidence="2" id="KW-1185">Reference proteome</keyword>
<gene>
    <name evidence="1" type="ORF">E2C01_083169</name>
</gene>
<dbReference type="SUPFAM" id="SSF52266">
    <property type="entry name" value="SGNH hydrolase"/>
    <property type="match status" value="1"/>
</dbReference>
<accession>A0A5B7J113</accession>
<reference evidence="1 2" key="1">
    <citation type="submission" date="2019-05" db="EMBL/GenBank/DDBJ databases">
        <title>Another draft genome of Portunus trituberculatus and its Hox gene families provides insights of decapod evolution.</title>
        <authorList>
            <person name="Jeong J.-H."/>
            <person name="Song I."/>
            <person name="Kim S."/>
            <person name="Choi T."/>
            <person name="Kim D."/>
            <person name="Ryu S."/>
            <person name="Kim W."/>
        </authorList>
    </citation>
    <scope>NUCLEOTIDE SEQUENCE [LARGE SCALE GENOMIC DNA]</scope>
    <source>
        <tissue evidence="1">Muscle</tissue>
    </source>
</reference>
<organism evidence="1 2">
    <name type="scientific">Portunus trituberculatus</name>
    <name type="common">Swimming crab</name>
    <name type="synonym">Neptunus trituberculatus</name>
    <dbReference type="NCBI Taxonomy" id="210409"/>
    <lineage>
        <taxon>Eukaryota</taxon>
        <taxon>Metazoa</taxon>
        <taxon>Ecdysozoa</taxon>
        <taxon>Arthropoda</taxon>
        <taxon>Crustacea</taxon>
        <taxon>Multicrustacea</taxon>
        <taxon>Malacostraca</taxon>
        <taxon>Eumalacostraca</taxon>
        <taxon>Eucarida</taxon>
        <taxon>Decapoda</taxon>
        <taxon>Pleocyemata</taxon>
        <taxon>Brachyura</taxon>
        <taxon>Eubrachyura</taxon>
        <taxon>Portunoidea</taxon>
        <taxon>Portunidae</taxon>
        <taxon>Portuninae</taxon>
        <taxon>Portunus</taxon>
    </lineage>
</organism>
<name>A0A5B7J113_PORTR</name>
<protein>
    <recommendedName>
        <fullName evidence="3">SGNH hydrolase-type esterase domain-containing protein</fullName>
    </recommendedName>
</protein>
<evidence type="ECO:0000313" key="1">
    <source>
        <dbReference type="EMBL" id="MPC88269.1"/>
    </source>
</evidence>
<comment type="caution">
    <text evidence="1">The sequence shown here is derived from an EMBL/GenBank/DDBJ whole genome shotgun (WGS) entry which is preliminary data.</text>
</comment>
<proteinExistence type="predicted"/>
<evidence type="ECO:0000313" key="2">
    <source>
        <dbReference type="Proteomes" id="UP000324222"/>
    </source>
</evidence>
<dbReference type="InterPro" id="IPR036514">
    <property type="entry name" value="SGNH_hydro_sf"/>
</dbReference>